<name>S9R2Y1_9RHOB</name>
<proteinExistence type="predicted"/>
<evidence type="ECO:0000256" key="1">
    <source>
        <dbReference type="SAM" id="MobiDB-lite"/>
    </source>
</evidence>
<gene>
    <name evidence="2" type="ORF">ruthe_01153</name>
</gene>
<dbReference type="Proteomes" id="UP000015346">
    <property type="component" value="Unassembled WGS sequence"/>
</dbReference>
<keyword evidence="3" id="KW-1185">Reference proteome</keyword>
<dbReference type="EMBL" id="AOLV01000010">
    <property type="protein sequence ID" value="EPX86338.1"/>
    <property type="molecule type" value="Genomic_DNA"/>
</dbReference>
<dbReference type="STRING" id="1123069.ruthe_01153"/>
<accession>S9R2Y1</accession>
<dbReference type="AlphaFoldDB" id="S9R2Y1"/>
<feature type="region of interest" description="Disordered" evidence="1">
    <location>
        <begin position="69"/>
        <end position="92"/>
    </location>
</feature>
<evidence type="ECO:0000313" key="3">
    <source>
        <dbReference type="Proteomes" id="UP000015346"/>
    </source>
</evidence>
<comment type="caution">
    <text evidence="2">The sequence shown here is derived from an EMBL/GenBank/DDBJ whole genome shotgun (WGS) entry which is preliminary data.</text>
</comment>
<protein>
    <submittedName>
        <fullName evidence="2">Uncharacterized protein</fullName>
    </submittedName>
</protein>
<sequence length="117" mass="12779">MKGDIPLSTPILPSASDRKAIEALFAEADFRKFATKQGPLNFFVEAGNGGIVSRVAAGFDLSETIRPVEVPETGAPQPFTADGPLDSHQPGWVFSPRREEELLERLRDQGFQNVRGI</sequence>
<reference evidence="2 3" key="1">
    <citation type="journal article" date="2013" name="Stand. Genomic Sci.">
        <title>Genome sequence of the reddish-pigmented Rubellimicrobium thermophilum type strain (DSM 16684(T)), a member of the Roseobacter clade.</title>
        <authorList>
            <person name="Fiebig A."/>
            <person name="Riedel T."/>
            <person name="Gronow S."/>
            <person name="Petersen J."/>
            <person name="Klenk H.P."/>
            <person name="Goker M."/>
        </authorList>
    </citation>
    <scope>NUCLEOTIDE SEQUENCE [LARGE SCALE GENOMIC DNA]</scope>
    <source>
        <strain evidence="2 3">DSM 16684</strain>
    </source>
</reference>
<evidence type="ECO:0000313" key="2">
    <source>
        <dbReference type="EMBL" id="EPX86338.1"/>
    </source>
</evidence>
<organism evidence="2 3">
    <name type="scientific">Rubellimicrobium thermophilum DSM 16684</name>
    <dbReference type="NCBI Taxonomy" id="1123069"/>
    <lineage>
        <taxon>Bacteria</taxon>
        <taxon>Pseudomonadati</taxon>
        <taxon>Pseudomonadota</taxon>
        <taxon>Alphaproteobacteria</taxon>
        <taxon>Rhodobacterales</taxon>
        <taxon>Roseobacteraceae</taxon>
        <taxon>Rubellimicrobium</taxon>
    </lineage>
</organism>
<dbReference type="HOGENOM" id="CLU_2083127_0_0_5"/>